<name>A0A067SVB3_GALM3</name>
<dbReference type="Proteomes" id="UP000027222">
    <property type="component" value="Unassembled WGS sequence"/>
</dbReference>
<dbReference type="HOGENOM" id="CLU_2133692_0_0_1"/>
<accession>A0A067SVB3</accession>
<evidence type="ECO:0000313" key="3">
    <source>
        <dbReference type="Proteomes" id="UP000027222"/>
    </source>
</evidence>
<feature type="chain" id="PRO_5001649133" evidence="1">
    <location>
        <begin position="24"/>
        <end position="113"/>
    </location>
</feature>
<dbReference type="EMBL" id="KL142396">
    <property type="protein sequence ID" value="KDR70718.1"/>
    <property type="molecule type" value="Genomic_DNA"/>
</dbReference>
<sequence>MPRCVITGFPVLQSLRLFEVAFAFSALHTTPSGKETESIKFSDYFESSRRYTFVKDRSTGGTSLSDIRSFSLVSLKEGVVPKFAKLINGASPSSNPFDLILNNPDLIVIQMWI</sequence>
<dbReference type="AlphaFoldDB" id="A0A067SVB3"/>
<feature type="signal peptide" evidence="1">
    <location>
        <begin position="1"/>
        <end position="23"/>
    </location>
</feature>
<evidence type="ECO:0000256" key="1">
    <source>
        <dbReference type="SAM" id="SignalP"/>
    </source>
</evidence>
<proteinExistence type="predicted"/>
<protein>
    <submittedName>
        <fullName evidence="2">Uncharacterized protein</fullName>
    </submittedName>
</protein>
<gene>
    <name evidence="2" type="ORF">GALMADRAFT_230006</name>
</gene>
<organism evidence="2 3">
    <name type="scientific">Galerina marginata (strain CBS 339.88)</name>
    <dbReference type="NCBI Taxonomy" id="685588"/>
    <lineage>
        <taxon>Eukaryota</taxon>
        <taxon>Fungi</taxon>
        <taxon>Dikarya</taxon>
        <taxon>Basidiomycota</taxon>
        <taxon>Agaricomycotina</taxon>
        <taxon>Agaricomycetes</taxon>
        <taxon>Agaricomycetidae</taxon>
        <taxon>Agaricales</taxon>
        <taxon>Agaricineae</taxon>
        <taxon>Strophariaceae</taxon>
        <taxon>Galerina</taxon>
    </lineage>
</organism>
<reference evidence="3" key="1">
    <citation type="journal article" date="2014" name="Proc. Natl. Acad. Sci. U.S.A.">
        <title>Extensive sampling of basidiomycete genomes demonstrates inadequacy of the white-rot/brown-rot paradigm for wood decay fungi.</title>
        <authorList>
            <person name="Riley R."/>
            <person name="Salamov A.A."/>
            <person name="Brown D.W."/>
            <person name="Nagy L.G."/>
            <person name="Floudas D."/>
            <person name="Held B.W."/>
            <person name="Levasseur A."/>
            <person name="Lombard V."/>
            <person name="Morin E."/>
            <person name="Otillar R."/>
            <person name="Lindquist E.A."/>
            <person name="Sun H."/>
            <person name="LaButti K.M."/>
            <person name="Schmutz J."/>
            <person name="Jabbour D."/>
            <person name="Luo H."/>
            <person name="Baker S.E."/>
            <person name="Pisabarro A.G."/>
            <person name="Walton J.D."/>
            <person name="Blanchette R.A."/>
            <person name="Henrissat B."/>
            <person name="Martin F."/>
            <person name="Cullen D."/>
            <person name="Hibbett D.S."/>
            <person name="Grigoriev I.V."/>
        </authorList>
    </citation>
    <scope>NUCLEOTIDE SEQUENCE [LARGE SCALE GENOMIC DNA]</scope>
    <source>
        <strain evidence="3">CBS 339.88</strain>
    </source>
</reference>
<keyword evidence="3" id="KW-1185">Reference proteome</keyword>
<keyword evidence="1" id="KW-0732">Signal</keyword>
<evidence type="ECO:0000313" key="2">
    <source>
        <dbReference type="EMBL" id="KDR70718.1"/>
    </source>
</evidence>